<organism evidence="1 2">
    <name type="scientific">Taenia crassiceps</name>
    <dbReference type="NCBI Taxonomy" id="6207"/>
    <lineage>
        <taxon>Eukaryota</taxon>
        <taxon>Metazoa</taxon>
        <taxon>Spiralia</taxon>
        <taxon>Lophotrochozoa</taxon>
        <taxon>Platyhelminthes</taxon>
        <taxon>Cestoda</taxon>
        <taxon>Eucestoda</taxon>
        <taxon>Cyclophyllidea</taxon>
        <taxon>Taeniidae</taxon>
        <taxon>Taenia</taxon>
    </lineage>
</organism>
<evidence type="ECO:0000313" key="1">
    <source>
        <dbReference type="EMBL" id="KAL5108824.1"/>
    </source>
</evidence>
<name>A0ABR4QGG4_9CEST</name>
<accession>A0ABR4QGG4</accession>
<sequence length="320" mass="35950">MHAFKREKGGNIVALILIRNSTLFLCACTFLLKVPPTGCFDLAAEMDNCAQAHRIPRLSDKRHGFDFGYGSLNDTEFMCRTKYHIKIIKCVKERWEAMCDTAAEPDFLKVVWAHTLNTIRYERAAAYICQQHNLRIFQQHKNVCLRETEPAAEDCSRQTDESIQEVVGALKNQSVNAALGFIGDTYQQHLKKIMLVYECKAMRRKLDCLYALLSSQCPVDAVQLIMNYFIESLPTGCHYFYQTAGKEDTGATTVAAVNPSAMQGDDGTPPRLGQISSLHLNEVLHSPSDYPPNHHSRGMGADVGIIFTTLFTLWLLSHIG</sequence>
<comment type="caution">
    <text evidence="1">The sequence shown here is derived from an EMBL/GenBank/DDBJ whole genome shotgun (WGS) entry which is preliminary data.</text>
</comment>
<evidence type="ECO:0000313" key="2">
    <source>
        <dbReference type="Proteomes" id="UP001651158"/>
    </source>
</evidence>
<gene>
    <name evidence="1" type="ORF">TcWFU_004230</name>
</gene>
<reference evidence="1 2" key="1">
    <citation type="journal article" date="2022" name="Front. Cell. Infect. Microbiol.">
        <title>The Genomes of Two Strains of Taenia crassiceps the Animal Model for the Study of Human Cysticercosis.</title>
        <authorList>
            <person name="Bobes R.J."/>
            <person name="Estrada K."/>
            <person name="Rios-Valencia D.G."/>
            <person name="Calderon-Gallegos A."/>
            <person name="de la Torre P."/>
            <person name="Carrero J.C."/>
            <person name="Sanchez-Flores A."/>
            <person name="Laclette J.P."/>
        </authorList>
    </citation>
    <scope>NUCLEOTIDE SEQUENCE [LARGE SCALE GENOMIC DNA]</scope>
    <source>
        <strain evidence="1">WFUcys</strain>
    </source>
</reference>
<keyword evidence="2" id="KW-1185">Reference proteome</keyword>
<dbReference type="EMBL" id="JAKROA010000003">
    <property type="protein sequence ID" value="KAL5108824.1"/>
    <property type="molecule type" value="Genomic_DNA"/>
</dbReference>
<protein>
    <submittedName>
        <fullName evidence="1">Uncharacterized protein</fullName>
    </submittedName>
</protein>
<dbReference type="Proteomes" id="UP001651158">
    <property type="component" value="Unassembled WGS sequence"/>
</dbReference>
<proteinExistence type="predicted"/>